<dbReference type="GO" id="GO:0042626">
    <property type="term" value="F:ATPase-coupled transmembrane transporter activity"/>
    <property type="evidence" value="ECO:0007669"/>
    <property type="project" value="TreeGrafter"/>
</dbReference>
<dbReference type="Gene3D" id="3.40.50.300">
    <property type="entry name" value="P-loop containing nucleotide triphosphate hydrolases"/>
    <property type="match status" value="1"/>
</dbReference>
<dbReference type="InterPro" id="IPR027417">
    <property type="entry name" value="P-loop_NTPase"/>
</dbReference>
<evidence type="ECO:0000256" key="8">
    <source>
        <dbReference type="ARBA" id="ARBA00023136"/>
    </source>
</evidence>
<evidence type="ECO:0000259" key="9">
    <source>
        <dbReference type="PROSITE" id="PS50893"/>
    </source>
</evidence>
<dbReference type="PANTHER" id="PTHR24223:SF456">
    <property type="entry name" value="MULTIDRUG RESISTANCE-ASSOCIATED PROTEIN LETHAL(2)03659"/>
    <property type="match status" value="1"/>
</dbReference>
<dbReference type="InterPro" id="IPR050173">
    <property type="entry name" value="ABC_transporter_C-like"/>
</dbReference>
<dbReference type="STRING" id="312017.Q23TS6"/>
<evidence type="ECO:0000256" key="5">
    <source>
        <dbReference type="ARBA" id="ARBA00022741"/>
    </source>
</evidence>
<dbReference type="Proteomes" id="UP000009168">
    <property type="component" value="Unassembled WGS sequence"/>
</dbReference>
<keyword evidence="4" id="KW-0812">Transmembrane</keyword>
<dbReference type="Pfam" id="PF00005">
    <property type="entry name" value="ABC_tran"/>
    <property type="match status" value="1"/>
</dbReference>
<proteinExistence type="inferred from homology"/>
<dbReference type="GO" id="GO:0016887">
    <property type="term" value="F:ATP hydrolysis activity"/>
    <property type="evidence" value="ECO:0007669"/>
    <property type="project" value="InterPro"/>
</dbReference>
<reference evidence="11" key="1">
    <citation type="journal article" date="2006" name="PLoS Biol.">
        <title>Macronuclear genome sequence of the ciliate Tetrahymena thermophila, a model eukaryote.</title>
        <authorList>
            <person name="Eisen J.A."/>
            <person name="Coyne R.S."/>
            <person name="Wu M."/>
            <person name="Wu D."/>
            <person name="Thiagarajan M."/>
            <person name="Wortman J.R."/>
            <person name="Badger J.H."/>
            <person name="Ren Q."/>
            <person name="Amedeo P."/>
            <person name="Jones K.M."/>
            <person name="Tallon L.J."/>
            <person name="Delcher A.L."/>
            <person name="Salzberg S.L."/>
            <person name="Silva J.C."/>
            <person name="Haas B.J."/>
            <person name="Majoros W.H."/>
            <person name="Farzad M."/>
            <person name="Carlton J.M."/>
            <person name="Smith R.K. Jr."/>
            <person name="Garg J."/>
            <person name="Pearlman R.E."/>
            <person name="Karrer K.M."/>
            <person name="Sun L."/>
            <person name="Manning G."/>
            <person name="Elde N.C."/>
            <person name="Turkewitz A.P."/>
            <person name="Asai D.J."/>
            <person name="Wilkes D.E."/>
            <person name="Wang Y."/>
            <person name="Cai H."/>
            <person name="Collins K."/>
            <person name="Stewart B.A."/>
            <person name="Lee S.R."/>
            <person name="Wilamowska K."/>
            <person name="Weinberg Z."/>
            <person name="Ruzzo W.L."/>
            <person name="Wloga D."/>
            <person name="Gaertig J."/>
            <person name="Frankel J."/>
            <person name="Tsao C.-C."/>
            <person name="Gorovsky M.A."/>
            <person name="Keeling P.J."/>
            <person name="Waller R.F."/>
            <person name="Patron N.J."/>
            <person name="Cherry J.M."/>
            <person name="Stover N.A."/>
            <person name="Krieger C.J."/>
            <person name="del Toro C."/>
            <person name="Ryder H.F."/>
            <person name="Williamson S.C."/>
            <person name="Barbeau R.A."/>
            <person name="Hamilton E.P."/>
            <person name="Orias E."/>
        </authorList>
    </citation>
    <scope>NUCLEOTIDE SEQUENCE [LARGE SCALE GENOMIC DNA]</scope>
    <source>
        <strain evidence="11">SB210</strain>
    </source>
</reference>
<dbReference type="InterPro" id="IPR017871">
    <property type="entry name" value="ABC_transporter-like_CS"/>
</dbReference>
<accession>Q23TS6</accession>
<keyword evidence="7" id="KW-1133">Transmembrane helix</keyword>
<evidence type="ECO:0000256" key="1">
    <source>
        <dbReference type="ARBA" id="ARBA00004141"/>
    </source>
</evidence>
<dbReference type="GeneID" id="7834078"/>
<dbReference type="HOGENOM" id="CLU_000604_28_0_1"/>
<dbReference type="OrthoDB" id="4865934at2759"/>
<name>Q23TS6_TETTS</name>
<dbReference type="GO" id="GO:0016020">
    <property type="term" value="C:membrane"/>
    <property type="evidence" value="ECO:0007669"/>
    <property type="project" value="UniProtKB-SubCell"/>
</dbReference>
<comment type="subcellular location">
    <subcellularLocation>
        <location evidence="1">Membrane</location>
        <topology evidence="1">Multi-pass membrane protein</topology>
    </subcellularLocation>
</comment>
<comment type="similarity">
    <text evidence="2">Belongs to the ABC transporter superfamily. ABCC family. Conjugate transporter (TC 3.A.1.208) subfamily.</text>
</comment>
<keyword evidence="11" id="KW-1185">Reference proteome</keyword>
<dbReference type="CDD" id="cd03250">
    <property type="entry name" value="ABCC_MRP_domain1"/>
    <property type="match status" value="1"/>
</dbReference>
<feature type="domain" description="ABC transporter" evidence="9">
    <location>
        <begin position="25"/>
        <end position="193"/>
    </location>
</feature>
<organism evidence="10 11">
    <name type="scientific">Tetrahymena thermophila (strain SB210)</name>
    <dbReference type="NCBI Taxonomy" id="312017"/>
    <lineage>
        <taxon>Eukaryota</taxon>
        <taxon>Sar</taxon>
        <taxon>Alveolata</taxon>
        <taxon>Ciliophora</taxon>
        <taxon>Intramacronucleata</taxon>
        <taxon>Oligohymenophorea</taxon>
        <taxon>Hymenostomatida</taxon>
        <taxon>Tetrahymenina</taxon>
        <taxon>Tetrahymenidae</taxon>
        <taxon>Tetrahymena</taxon>
    </lineage>
</organism>
<keyword evidence="8" id="KW-0472">Membrane</keyword>
<dbReference type="GO" id="GO:0005524">
    <property type="term" value="F:ATP binding"/>
    <property type="evidence" value="ECO:0007669"/>
    <property type="project" value="UniProtKB-KW"/>
</dbReference>
<gene>
    <name evidence="10" type="ORF">TTHERM_00917440</name>
</gene>
<keyword evidence="5" id="KW-0547">Nucleotide-binding</keyword>
<keyword evidence="3" id="KW-0813">Transport</keyword>
<evidence type="ECO:0000256" key="3">
    <source>
        <dbReference type="ARBA" id="ARBA00022448"/>
    </source>
</evidence>
<evidence type="ECO:0000313" key="11">
    <source>
        <dbReference type="Proteomes" id="UP000009168"/>
    </source>
</evidence>
<dbReference type="SUPFAM" id="SSF52540">
    <property type="entry name" value="P-loop containing nucleoside triphosphate hydrolases"/>
    <property type="match status" value="1"/>
</dbReference>
<dbReference type="InterPro" id="IPR003439">
    <property type="entry name" value="ABC_transporter-like_ATP-bd"/>
</dbReference>
<sequence length="194" mass="22152">MKSTDMICMEKIENFEGKNLDIGEIEMKSFNCYWQEKEPVLKDINFEIKKGEYIGIVGKVGSGKSSLLRCIFKEVPKYRGYFNFQGRIAYVEQEPYIFNKIIKENIIFGAKYDEEYYNRVVQACCLVDDLKLFDYGDQTQIGERGANISGGQKARISLARAVYSQADIYLLDDPLSAVDSKVAKLLNENVIQGC</sequence>
<dbReference type="RefSeq" id="XP_001020214.2">
    <property type="nucleotide sequence ID" value="XM_001020214.2"/>
</dbReference>
<dbReference type="InParanoid" id="Q23TS6"/>
<dbReference type="eggNOG" id="KOG0054">
    <property type="taxonomic scope" value="Eukaryota"/>
</dbReference>
<evidence type="ECO:0000256" key="6">
    <source>
        <dbReference type="ARBA" id="ARBA00022840"/>
    </source>
</evidence>
<evidence type="ECO:0000256" key="4">
    <source>
        <dbReference type="ARBA" id="ARBA00022692"/>
    </source>
</evidence>
<dbReference type="PANTHER" id="PTHR24223">
    <property type="entry name" value="ATP-BINDING CASSETTE SUB-FAMILY C"/>
    <property type="match status" value="1"/>
</dbReference>
<evidence type="ECO:0000256" key="7">
    <source>
        <dbReference type="ARBA" id="ARBA00022989"/>
    </source>
</evidence>
<dbReference type="EMBL" id="GG662633">
    <property type="protein sequence ID" value="EAR99969.2"/>
    <property type="molecule type" value="Genomic_DNA"/>
</dbReference>
<dbReference type="PROSITE" id="PS50893">
    <property type="entry name" value="ABC_TRANSPORTER_2"/>
    <property type="match status" value="1"/>
</dbReference>
<protein>
    <submittedName>
        <fullName evidence="10">ATP-binding ABC transporter</fullName>
    </submittedName>
</protein>
<dbReference type="FunFam" id="3.40.50.300:FF:000997">
    <property type="entry name" value="Multidrug resistance-associated protein 1"/>
    <property type="match status" value="1"/>
</dbReference>
<evidence type="ECO:0000256" key="2">
    <source>
        <dbReference type="ARBA" id="ARBA00009726"/>
    </source>
</evidence>
<dbReference type="PROSITE" id="PS00211">
    <property type="entry name" value="ABC_TRANSPORTER_1"/>
    <property type="match status" value="1"/>
</dbReference>
<keyword evidence="6 10" id="KW-0067">ATP-binding</keyword>
<dbReference type="AlphaFoldDB" id="Q23TS6"/>
<evidence type="ECO:0000313" key="10">
    <source>
        <dbReference type="EMBL" id="EAR99969.2"/>
    </source>
</evidence>
<dbReference type="KEGG" id="tet:TTHERM_00917440"/>